<dbReference type="Pfam" id="PF03469">
    <property type="entry name" value="XH"/>
    <property type="match status" value="1"/>
</dbReference>
<feature type="coiled-coil region" evidence="1">
    <location>
        <begin position="6"/>
        <end position="33"/>
    </location>
</feature>
<keyword evidence="4" id="KW-1185">Reference proteome</keyword>
<proteinExistence type="predicted"/>
<protein>
    <recommendedName>
        <fullName evidence="2">Factor of DNA methylation 1-5/IDN2 domain-containing protein</fullName>
    </recommendedName>
</protein>
<dbReference type="PANTHER" id="PTHR21596">
    <property type="entry name" value="RIBONUCLEASE P SUBUNIT P38"/>
    <property type="match status" value="1"/>
</dbReference>
<sequence length="167" mass="19514">MTQTLIDKERRSNDEMQEARKELINELIHETSNRAIIRVKRMGEIDPKPFQKVCKKYCGEEADVKASELCSLWEGHMKDSDWFPFVNIKVGKDKYKAIINEKDEKLNNLRNTMGDEVFKAVTTALTEMNEYNASGGYAVPELWNFKEQRRATLKEGIQRLSKCHRKK</sequence>
<evidence type="ECO:0000256" key="1">
    <source>
        <dbReference type="SAM" id="Coils"/>
    </source>
</evidence>
<dbReference type="InterPro" id="IPR045177">
    <property type="entry name" value="FDM1-5/IDN2"/>
</dbReference>
<name>A0AA41V554_PAPNU</name>
<keyword evidence="1" id="KW-0175">Coiled coil</keyword>
<dbReference type="AlphaFoldDB" id="A0AA41V554"/>
<dbReference type="EMBL" id="JAJJMA010041098">
    <property type="protein sequence ID" value="MCL7025053.1"/>
    <property type="molecule type" value="Genomic_DNA"/>
</dbReference>
<reference evidence="3" key="1">
    <citation type="submission" date="2022-03" db="EMBL/GenBank/DDBJ databases">
        <title>A functionally conserved STORR gene fusion in Papaver species that diverged 16.8 million years ago.</title>
        <authorList>
            <person name="Catania T."/>
        </authorList>
    </citation>
    <scope>NUCLEOTIDE SEQUENCE</scope>
    <source>
        <strain evidence="3">S-191538</strain>
    </source>
</reference>
<evidence type="ECO:0000313" key="3">
    <source>
        <dbReference type="EMBL" id="MCL7025053.1"/>
    </source>
</evidence>
<dbReference type="InterPro" id="IPR005379">
    <property type="entry name" value="FDM1-5/IDN2_XH"/>
</dbReference>
<dbReference type="Proteomes" id="UP001177140">
    <property type="component" value="Unassembled WGS sequence"/>
</dbReference>
<evidence type="ECO:0000313" key="4">
    <source>
        <dbReference type="Proteomes" id="UP001177140"/>
    </source>
</evidence>
<comment type="caution">
    <text evidence="3">The sequence shown here is derived from an EMBL/GenBank/DDBJ whole genome shotgun (WGS) entry which is preliminary data.</text>
</comment>
<organism evidence="3 4">
    <name type="scientific">Papaver nudicaule</name>
    <name type="common">Iceland poppy</name>
    <dbReference type="NCBI Taxonomy" id="74823"/>
    <lineage>
        <taxon>Eukaryota</taxon>
        <taxon>Viridiplantae</taxon>
        <taxon>Streptophyta</taxon>
        <taxon>Embryophyta</taxon>
        <taxon>Tracheophyta</taxon>
        <taxon>Spermatophyta</taxon>
        <taxon>Magnoliopsida</taxon>
        <taxon>Ranunculales</taxon>
        <taxon>Papaveraceae</taxon>
        <taxon>Papaveroideae</taxon>
        <taxon>Papaver</taxon>
    </lineage>
</organism>
<dbReference type="GO" id="GO:0080188">
    <property type="term" value="P:gene silencing by siRNA-directed DNA methylation"/>
    <property type="evidence" value="ECO:0007669"/>
    <property type="project" value="InterPro"/>
</dbReference>
<accession>A0AA41V554</accession>
<evidence type="ECO:0000259" key="2">
    <source>
        <dbReference type="Pfam" id="PF03469"/>
    </source>
</evidence>
<gene>
    <name evidence="3" type="ORF">MKW94_007137</name>
</gene>
<feature type="domain" description="Factor of DNA methylation 1-5/IDN2" evidence="2">
    <location>
        <begin position="40"/>
        <end position="163"/>
    </location>
</feature>
<dbReference type="PANTHER" id="PTHR21596:SF3">
    <property type="entry name" value="FACTOR OF DNA METHYLATION 1-RELATED"/>
    <property type="match status" value="1"/>
</dbReference>